<feature type="non-terminal residue" evidence="2">
    <location>
        <position position="1"/>
    </location>
</feature>
<evidence type="ECO:0000256" key="1">
    <source>
        <dbReference type="SAM" id="MobiDB-lite"/>
    </source>
</evidence>
<gene>
    <name evidence="2" type="ORF">g.24794</name>
</gene>
<name>A0A146MIV9_LYGHE</name>
<feature type="region of interest" description="Disordered" evidence="1">
    <location>
        <begin position="142"/>
        <end position="204"/>
    </location>
</feature>
<feature type="compositionally biased region" description="Polar residues" evidence="1">
    <location>
        <begin position="170"/>
        <end position="181"/>
    </location>
</feature>
<dbReference type="AlphaFoldDB" id="A0A146MIV9"/>
<organism evidence="2">
    <name type="scientific">Lygus hesperus</name>
    <name type="common">Western plant bug</name>
    <dbReference type="NCBI Taxonomy" id="30085"/>
    <lineage>
        <taxon>Eukaryota</taxon>
        <taxon>Metazoa</taxon>
        <taxon>Ecdysozoa</taxon>
        <taxon>Arthropoda</taxon>
        <taxon>Hexapoda</taxon>
        <taxon>Insecta</taxon>
        <taxon>Pterygota</taxon>
        <taxon>Neoptera</taxon>
        <taxon>Paraneoptera</taxon>
        <taxon>Hemiptera</taxon>
        <taxon>Heteroptera</taxon>
        <taxon>Panheteroptera</taxon>
        <taxon>Cimicomorpha</taxon>
        <taxon>Miridae</taxon>
        <taxon>Mirini</taxon>
        <taxon>Lygus</taxon>
    </lineage>
</organism>
<sequence>QQQQQQQQDLQATDDNNAVKQKIKIAQNDSREYSETGSSTANNEHNNNATSSQHSTSYGDEVPHISVLNQQSDKFNVKRISTRSSHAGAEDGEADEESHTVTPSYAANYQKSIDTTSPASALGAGTVKSLRVLQKKMEKCVEGIDGTSQQQQQQGQGQHEQQAGGVGTKSIGSSNMAQSSIAARLSRITRPPSSIYYDDEFPEPDPAMVARKRSLLTFFNLKGHKNQQQ</sequence>
<feature type="compositionally biased region" description="Polar residues" evidence="1">
    <location>
        <begin position="9"/>
        <end position="19"/>
    </location>
</feature>
<protein>
    <submittedName>
        <fullName evidence="2">Uncharacterized protein</fullName>
    </submittedName>
</protein>
<feature type="compositionally biased region" description="Polar residues" evidence="1">
    <location>
        <begin position="35"/>
        <end position="58"/>
    </location>
</feature>
<feature type="compositionally biased region" description="Low complexity" evidence="1">
    <location>
        <begin position="143"/>
        <end position="163"/>
    </location>
</feature>
<accession>A0A146MIV9</accession>
<proteinExistence type="predicted"/>
<evidence type="ECO:0000313" key="2">
    <source>
        <dbReference type="EMBL" id="JAQ18590.1"/>
    </source>
</evidence>
<dbReference type="EMBL" id="GDHC01000039">
    <property type="protein sequence ID" value="JAQ18590.1"/>
    <property type="molecule type" value="Transcribed_RNA"/>
</dbReference>
<feature type="region of interest" description="Disordered" evidence="1">
    <location>
        <begin position="1"/>
        <end position="103"/>
    </location>
</feature>
<reference evidence="2" key="1">
    <citation type="journal article" date="2016" name="Gigascience">
        <title>De novo construction of an expanded transcriptome assembly for the western tarnished plant bug, Lygus hesperus.</title>
        <authorList>
            <person name="Tassone E.E."/>
            <person name="Geib S.M."/>
            <person name="Hall B."/>
            <person name="Fabrick J.A."/>
            <person name="Brent C.S."/>
            <person name="Hull J.J."/>
        </authorList>
    </citation>
    <scope>NUCLEOTIDE SEQUENCE</scope>
</reference>